<comment type="similarity">
    <text evidence="7 10">Belongs to the fluoride channel Fluc/FEX (TC 1.A.43) family.</text>
</comment>
<dbReference type="GO" id="GO:0140114">
    <property type="term" value="P:cellular detoxification of fluoride"/>
    <property type="evidence" value="ECO:0007669"/>
    <property type="project" value="UniProtKB-UniRule"/>
</dbReference>
<evidence type="ECO:0000256" key="5">
    <source>
        <dbReference type="ARBA" id="ARBA00023136"/>
    </source>
</evidence>
<evidence type="ECO:0000256" key="3">
    <source>
        <dbReference type="ARBA" id="ARBA00022692"/>
    </source>
</evidence>
<organism evidence="11 12">
    <name type="scientific">Xylanimonas protaetiae</name>
    <dbReference type="NCBI Taxonomy" id="2509457"/>
    <lineage>
        <taxon>Bacteria</taxon>
        <taxon>Bacillati</taxon>
        <taxon>Actinomycetota</taxon>
        <taxon>Actinomycetes</taxon>
        <taxon>Micrococcales</taxon>
        <taxon>Promicromonosporaceae</taxon>
        <taxon>Xylanimonas</taxon>
    </lineage>
</organism>
<feature type="binding site" evidence="10">
    <location>
        <position position="79"/>
    </location>
    <ligand>
        <name>Na(+)</name>
        <dbReference type="ChEBI" id="CHEBI:29101"/>
        <note>structural</note>
    </ligand>
</feature>
<evidence type="ECO:0000313" key="11">
    <source>
        <dbReference type="EMBL" id="QAY69421.1"/>
    </source>
</evidence>
<evidence type="ECO:0000256" key="10">
    <source>
        <dbReference type="HAMAP-Rule" id="MF_00454"/>
    </source>
</evidence>
<proteinExistence type="inferred from homology"/>
<keyword evidence="6 10" id="KW-0407">Ion channel</keyword>
<evidence type="ECO:0000256" key="7">
    <source>
        <dbReference type="ARBA" id="ARBA00035120"/>
    </source>
</evidence>
<keyword evidence="10" id="KW-0406">Ion transport</keyword>
<comment type="subcellular location">
    <subcellularLocation>
        <location evidence="1 10">Cell membrane</location>
        <topology evidence="1 10">Multi-pass membrane protein</topology>
    </subcellularLocation>
</comment>
<dbReference type="InterPro" id="IPR003691">
    <property type="entry name" value="FluC"/>
</dbReference>
<dbReference type="AlphaFoldDB" id="A0A4V0YFZ4"/>
<feature type="binding site" evidence="10">
    <location>
        <position position="82"/>
    </location>
    <ligand>
        <name>Na(+)</name>
        <dbReference type="ChEBI" id="CHEBI:29101"/>
        <note>structural</note>
    </ligand>
</feature>
<evidence type="ECO:0000256" key="9">
    <source>
        <dbReference type="ARBA" id="ARBA00049940"/>
    </source>
</evidence>
<evidence type="ECO:0000256" key="1">
    <source>
        <dbReference type="ARBA" id="ARBA00004651"/>
    </source>
</evidence>
<reference evidence="11 12" key="1">
    <citation type="submission" date="2019-01" db="EMBL/GenBank/DDBJ databases">
        <title>Genome sequencing of strain FW10M-9.</title>
        <authorList>
            <person name="Heo J."/>
            <person name="Kim S.-J."/>
            <person name="Kim J.-S."/>
            <person name="Hong S.-B."/>
            <person name="Kwon S.-W."/>
        </authorList>
    </citation>
    <scope>NUCLEOTIDE SEQUENCE [LARGE SCALE GENOMIC DNA]</scope>
    <source>
        <strain evidence="11 12">FW10M-9</strain>
    </source>
</reference>
<keyword evidence="3 10" id="KW-0812">Transmembrane</keyword>
<keyword evidence="10" id="KW-0813">Transport</keyword>
<protein>
    <recommendedName>
        <fullName evidence="10">Fluoride-specific ion channel FluC</fullName>
    </recommendedName>
</protein>
<evidence type="ECO:0000313" key="12">
    <source>
        <dbReference type="Proteomes" id="UP000292118"/>
    </source>
</evidence>
<dbReference type="GO" id="GO:0062054">
    <property type="term" value="F:fluoride channel activity"/>
    <property type="evidence" value="ECO:0007669"/>
    <property type="project" value="UniProtKB-UniRule"/>
</dbReference>
<feature type="transmembrane region" description="Helical" evidence="10">
    <location>
        <begin position="6"/>
        <end position="24"/>
    </location>
</feature>
<dbReference type="PANTHER" id="PTHR28259:SF1">
    <property type="entry name" value="FLUORIDE EXPORT PROTEIN 1-RELATED"/>
    <property type="match status" value="1"/>
</dbReference>
<evidence type="ECO:0000256" key="8">
    <source>
        <dbReference type="ARBA" id="ARBA00035585"/>
    </source>
</evidence>
<comment type="function">
    <text evidence="9 10">Fluoride-specific ion channel. Important for reducing fluoride concentration in the cell, thus reducing its toxicity.</text>
</comment>
<dbReference type="OrthoDB" id="5148600at2"/>
<keyword evidence="2 10" id="KW-1003">Cell membrane</keyword>
<keyword evidence="10" id="KW-0479">Metal-binding</keyword>
<accession>A0A4V0YFZ4</accession>
<feature type="transmembrane region" description="Helical" evidence="10">
    <location>
        <begin position="69"/>
        <end position="92"/>
    </location>
</feature>
<evidence type="ECO:0000256" key="6">
    <source>
        <dbReference type="ARBA" id="ARBA00023303"/>
    </source>
</evidence>
<dbReference type="RefSeq" id="WP_129186821.1">
    <property type="nucleotide sequence ID" value="NZ_CP035493.1"/>
</dbReference>
<feature type="transmembrane region" description="Helical" evidence="10">
    <location>
        <begin position="45"/>
        <end position="63"/>
    </location>
</feature>
<keyword evidence="4 10" id="KW-1133">Transmembrane helix</keyword>
<evidence type="ECO:0000256" key="4">
    <source>
        <dbReference type="ARBA" id="ARBA00022989"/>
    </source>
</evidence>
<dbReference type="Pfam" id="PF02537">
    <property type="entry name" value="CRCB"/>
    <property type="match status" value="1"/>
</dbReference>
<name>A0A4V0YFZ4_9MICO</name>
<feature type="transmembrane region" description="Helical" evidence="10">
    <location>
        <begin position="104"/>
        <end position="129"/>
    </location>
</feature>
<dbReference type="GO" id="GO:0005886">
    <property type="term" value="C:plasma membrane"/>
    <property type="evidence" value="ECO:0007669"/>
    <property type="project" value="UniProtKB-SubCell"/>
</dbReference>
<dbReference type="NCBIfam" id="TIGR00494">
    <property type="entry name" value="crcB"/>
    <property type="match status" value="1"/>
</dbReference>
<comment type="catalytic activity">
    <reaction evidence="8">
        <text>fluoride(in) = fluoride(out)</text>
        <dbReference type="Rhea" id="RHEA:76159"/>
        <dbReference type="ChEBI" id="CHEBI:17051"/>
    </reaction>
    <physiologicalReaction direction="left-to-right" evidence="8">
        <dbReference type="Rhea" id="RHEA:76160"/>
    </physiologicalReaction>
</comment>
<dbReference type="EMBL" id="CP035493">
    <property type="protein sequence ID" value="QAY69421.1"/>
    <property type="molecule type" value="Genomic_DNA"/>
</dbReference>
<keyword evidence="10" id="KW-0915">Sodium</keyword>
<dbReference type="Proteomes" id="UP000292118">
    <property type="component" value="Chromosome"/>
</dbReference>
<sequence>MSAPLAFLVVAVGGGLGAAARFWLADTIRTRRRSVMPRGTIVVNVLGSLLIGVITGLVLTVGAEQFEPWRLFLATGICGGFTTFSTATVESVTLARGGRPWRALLNTLGTLVLTVAAVAAGIGVVLAVAGG</sequence>
<keyword evidence="12" id="KW-1185">Reference proteome</keyword>
<keyword evidence="5 10" id="KW-0472">Membrane</keyword>
<dbReference type="KEGG" id="xya:ET471_04690"/>
<dbReference type="HAMAP" id="MF_00454">
    <property type="entry name" value="FluC"/>
    <property type="match status" value="1"/>
</dbReference>
<dbReference type="GO" id="GO:0046872">
    <property type="term" value="F:metal ion binding"/>
    <property type="evidence" value="ECO:0007669"/>
    <property type="project" value="UniProtKB-KW"/>
</dbReference>
<comment type="activity regulation">
    <text evidence="10">Na(+) is not transported, but it plays an essential structural role and its presence is essential for fluoride channel function.</text>
</comment>
<gene>
    <name evidence="10 11" type="primary">crcB</name>
    <name evidence="10" type="synonym">fluC</name>
    <name evidence="11" type="ORF">ET471_04690</name>
</gene>
<dbReference type="PANTHER" id="PTHR28259">
    <property type="entry name" value="FLUORIDE EXPORT PROTEIN 1-RELATED"/>
    <property type="match status" value="1"/>
</dbReference>
<evidence type="ECO:0000256" key="2">
    <source>
        <dbReference type="ARBA" id="ARBA00022475"/>
    </source>
</evidence>